<feature type="region of interest" description="Disordered" evidence="1">
    <location>
        <begin position="314"/>
        <end position="361"/>
    </location>
</feature>
<dbReference type="SMART" id="SM00332">
    <property type="entry name" value="PP2Cc"/>
    <property type="match status" value="1"/>
</dbReference>
<comment type="caution">
    <text evidence="3">The sequence shown here is derived from an EMBL/GenBank/DDBJ whole genome shotgun (WGS) entry which is preliminary data.</text>
</comment>
<gene>
    <name evidence="3" type="ORF">ABVT43_01555</name>
</gene>
<organism evidence="3 4">
    <name type="scientific">Aliikangiella maris</name>
    <dbReference type="NCBI Taxonomy" id="3162458"/>
    <lineage>
        <taxon>Bacteria</taxon>
        <taxon>Pseudomonadati</taxon>
        <taxon>Pseudomonadota</taxon>
        <taxon>Gammaproteobacteria</taxon>
        <taxon>Oceanospirillales</taxon>
        <taxon>Pleioneaceae</taxon>
        <taxon>Aliikangiella</taxon>
    </lineage>
</organism>
<dbReference type="PROSITE" id="PS51746">
    <property type="entry name" value="PPM_2"/>
    <property type="match status" value="1"/>
</dbReference>
<dbReference type="Gene3D" id="3.60.40.10">
    <property type="entry name" value="PPM-type phosphatase domain"/>
    <property type="match status" value="1"/>
</dbReference>
<accession>A0ABV2BPC4</accession>
<keyword evidence="4" id="KW-1185">Reference proteome</keyword>
<evidence type="ECO:0000256" key="1">
    <source>
        <dbReference type="SAM" id="MobiDB-lite"/>
    </source>
</evidence>
<dbReference type="EMBL" id="JBEVCJ010000001">
    <property type="protein sequence ID" value="MET1253799.1"/>
    <property type="molecule type" value="Genomic_DNA"/>
</dbReference>
<dbReference type="SMART" id="SM00331">
    <property type="entry name" value="PP2C_SIG"/>
    <property type="match status" value="1"/>
</dbReference>
<protein>
    <submittedName>
        <fullName evidence="3">Protein phosphatase 2C domain-containing protein</fullName>
    </submittedName>
</protein>
<feature type="domain" description="PPM-type phosphatase" evidence="2">
    <location>
        <begin position="30"/>
        <end position="259"/>
    </location>
</feature>
<dbReference type="InterPro" id="IPR036457">
    <property type="entry name" value="PPM-type-like_dom_sf"/>
</dbReference>
<reference evidence="3 4" key="1">
    <citation type="submission" date="2024-06" db="EMBL/GenBank/DDBJ databases">
        <authorList>
            <person name="Li F."/>
        </authorList>
    </citation>
    <scope>NUCLEOTIDE SEQUENCE [LARGE SCALE GENOMIC DNA]</scope>
    <source>
        <strain evidence="3 4">GXAS 311</strain>
    </source>
</reference>
<evidence type="ECO:0000259" key="2">
    <source>
        <dbReference type="PROSITE" id="PS51746"/>
    </source>
</evidence>
<sequence>MEQDAIKLQIQDWLCRKTASVGVREVLGFPVAVGSDIGNVRAENQDKAVILRAQVSANKFFLVGILCDGMGGMEEGADCASLAVASFVSSCIRNRNLQIKDRLLQGVELANQEVYNKYNGDGGATLTAFILDSDEQFEAINVGDSRIYVGQRNSLNQVSVDDTIAGQLNQHSPASQLSNKLLQFVGIGSDIEPHLLDMPALHSIEKVLLTSDGIHYIDESTLQSISMQKVTSLELSKRLIHVAKWCGGHDNSTVIALSDLASLFNSSENVRTGTVQLWDAFGDVQFIGIEKSPSYEQRLATAPVVADICDASLEKSDSSIESSEPEPTEMKKTVRKRKRKKVETVEPKKAKKPQLRIDFDD</sequence>
<dbReference type="RefSeq" id="WP_353873339.1">
    <property type="nucleotide sequence ID" value="NZ_JBEVCJ010000001.1"/>
</dbReference>
<dbReference type="SUPFAM" id="SSF81606">
    <property type="entry name" value="PP2C-like"/>
    <property type="match status" value="1"/>
</dbReference>
<name>A0ABV2BPC4_9GAMM</name>
<evidence type="ECO:0000313" key="4">
    <source>
        <dbReference type="Proteomes" id="UP001548189"/>
    </source>
</evidence>
<dbReference type="CDD" id="cd00143">
    <property type="entry name" value="PP2Cc"/>
    <property type="match status" value="1"/>
</dbReference>
<dbReference type="Pfam" id="PF13672">
    <property type="entry name" value="PP2C_2"/>
    <property type="match status" value="1"/>
</dbReference>
<dbReference type="Proteomes" id="UP001548189">
    <property type="component" value="Unassembled WGS sequence"/>
</dbReference>
<evidence type="ECO:0000313" key="3">
    <source>
        <dbReference type="EMBL" id="MET1253799.1"/>
    </source>
</evidence>
<proteinExistence type="predicted"/>
<dbReference type="InterPro" id="IPR001932">
    <property type="entry name" value="PPM-type_phosphatase-like_dom"/>
</dbReference>